<dbReference type="AlphaFoldDB" id="A0A3Q3JN41"/>
<name>A0A3Q3JN41_MONAL</name>
<protein>
    <submittedName>
        <fullName evidence="1">Uncharacterized protein</fullName>
    </submittedName>
</protein>
<reference evidence="1" key="2">
    <citation type="submission" date="2025-09" db="UniProtKB">
        <authorList>
            <consortium name="Ensembl"/>
        </authorList>
    </citation>
    <scope>IDENTIFICATION</scope>
</reference>
<evidence type="ECO:0000313" key="1">
    <source>
        <dbReference type="Ensembl" id="ENSMALP00000021578.1"/>
    </source>
</evidence>
<dbReference type="STRING" id="43700.ENSMALP00000021578"/>
<keyword evidence="2" id="KW-1185">Reference proteome</keyword>
<evidence type="ECO:0000313" key="2">
    <source>
        <dbReference type="Proteomes" id="UP000261600"/>
    </source>
</evidence>
<reference evidence="1" key="1">
    <citation type="submission" date="2025-08" db="UniProtKB">
        <authorList>
            <consortium name="Ensembl"/>
        </authorList>
    </citation>
    <scope>IDENTIFICATION</scope>
</reference>
<proteinExistence type="predicted"/>
<dbReference type="Ensembl" id="ENSMALT00000021997.1">
    <property type="protein sequence ID" value="ENSMALP00000021578.1"/>
    <property type="gene ID" value="ENSMALG00000015092.1"/>
</dbReference>
<organism evidence="1 2">
    <name type="scientific">Monopterus albus</name>
    <name type="common">Swamp eel</name>
    <dbReference type="NCBI Taxonomy" id="43700"/>
    <lineage>
        <taxon>Eukaryota</taxon>
        <taxon>Metazoa</taxon>
        <taxon>Chordata</taxon>
        <taxon>Craniata</taxon>
        <taxon>Vertebrata</taxon>
        <taxon>Euteleostomi</taxon>
        <taxon>Actinopterygii</taxon>
        <taxon>Neopterygii</taxon>
        <taxon>Teleostei</taxon>
        <taxon>Neoteleostei</taxon>
        <taxon>Acanthomorphata</taxon>
        <taxon>Anabantaria</taxon>
        <taxon>Synbranchiformes</taxon>
        <taxon>Synbranchidae</taxon>
        <taxon>Monopterus</taxon>
    </lineage>
</organism>
<dbReference type="Gene3D" id="1.20.58.1120">
    <property type="match status" value="1"/>
</dbReference>
<sequence length="200" mass="22756">MAKLHSPTLRHKHRRAIFEEVGDILHHIACRSENAQAVLDLLSEYPLQCLLVAEEALWCNVIQQAFEESSPVKSSNLKAYNSAKLKNLGCFIRDGVTGTRSESLVSKYMMMCLRALVQLTMNHAQQLSQLMEAQCVLESSFEWLRLMKYHIISEDQSLKGSDNPTYLYGVHCPLWLHLQRPPQTMAGPSLQVFCLKLVVE</sequence>
<dbReference type="Proteomes" id="UP000261600">
    <property type="component" value="Unplaced"/>
</dbReference>
<accession>A0A3Q3JN41</accession>